<sequence>MADTSVLFVCVSNAGKSVMAAGLMRQIAGPTIHVSSAGTRAKTAVNDLSVQALAEVGVDISDHQPAQLTAQMLDDADLVVIVGSQAHLDEYCPGVTIQRWDTDEPSLRGIDGIDRMRIIRDDITTRVQALAANLSTAITPPTGQPSRSNARIERS</sequence>
<evidence type="ECO:0000256" key="1">
    <source>
        <dbReference type="ARBA" id="ARBA00022849"/>
    </source>
</evidence>
<dbReference type="SMR" id="A0A0J6WG16"/>
<dbReference type="PANTHER" id="PTHR43428">
    <property type="entry name" value="ARSENATE REDUCTASE"/>
    <property type="match status" value="1"/>
</dbReference>
<evidence type="ECO:0000313" key="3">
    <source>
        <dbReference type="EMBL" id="KMO80687.1"/>
    </source>
</evidence>
<dbReference type="Proteomes" id="UP000036513">
    <property type="component" value="Unassembled WGS sequence"/>
</dbReference>
<dbReference type="Gene3D" id="3.40.50.2300">
    <property type="match status" value="1"/>
</dbReference>
<dbReference type="PATRIC" id="fig|37916.4.peg.1550"/>
<gene>
    <name evidence="3" type="primary">arsC1_1</name>
    <name evidence="3" type="ORF">MCHLDSM_01651</name>
</gene>
<dbReference type="GO" id="GO:0102100">
    <property type="term" value="F:mycothiol-arsenate ligase activity"/>
    <property type="evidence" value="ECO:0007669"/>
    <property type="project" value="UniProtKB-EC"/>
</dbReference>
<dbReference type="InterPro" id="IPR023485">
    <property type="entry name" value="Ptyr_pPase"/>
</dbReference>
<keyword evidence="1" id="KW-0059">Arsenical resistance</keyword>
<dbReference type="Pfam" id="PF01451">
    <property type="entry name" value="LMWPc"/>
    <property type="match status" value="1"/>
</dbReference>
<protein>
    <submittedName>
        <fullName evidence="3">Arsenate-mycothiol transferase ArsC1</fullName>
        <ecNumber evidence="3">2.8.4.2</ecNumber>
    </submittedName>
</protein>
<organism evidence="3 4">
    <name type="scientific">Mycolicibacterium chlorophenolicum</name>
    <dbReference type="NCBI Taxonomy" id="37916"/>
    <lineage>
        <taxon>Bacteria</taxon>
        <taxon>Bacillati</taxon>
        <taxon>Actinomycetota</taxon>
        <taxon>Actinomycetes</taxon>
        <taxon>Mycobacteriales</taxon>
        <taxon>Mycobacteriaceae</taxon>
        <taxon>Mycolicibacterium</taxon>
    </lineage>
</organism>
<dbReference type="SMART" id="SM00226">
    <property type="entry name" value="LMWPc"/>
    <property type="match status" value="1"/>
</dbReference>
<dbReference type="InterPro" id="IPR036196">
    <property type="entry name" value="Ptyr_pPase_sf"/>
</dbReference>
<dbReference type="PANTHER" id="PTHR43428:SF1">
    <property type="entry name" value="ARSENATE REDUCTASE"/>
    <property type="match status" value="1"/>
</dbReference>
<comment type="caution">
    <text evidence="3">The sequence shown here is derived from an EMBL/GenBank/DDBJ whole genome shotgun (WGS) entry which is preliminary data.</text>
</comment>
<dbReference type="EMBL" id="JYNL01000015">
    <property type="protein sequence ID" value="KMO80687.1"/>
    <property type="molecule type" value="Genomic_DNA"/>
</dbReference>
<evidence type="ECO:0000259" key="2">
    <source>
        <dbReference type="SMART" id="SM00226"/>
    </source>
</evidence>
<dbReference type="RefSeq" id="WP_006246586.1">
    <property type="nucleotide sequence ID" value="NZ_JYNL01000015.1"/>
</dbReference>
<dbReference type="GO" id="GO:0046685">
    <property type="term" value="P:response to arsenic-containing substance"/>
    <property type="evidence" value="ECO:0007669"/>
    <property type="project" value="UniProtKB-KW"/>
</dbReference>
<name>A0A0J6WG16_9MYCO</name>
<evidence type="ECO:0000313" key="4">
    <source>
        <dbReference type="Proteomes" id="UP000036513"/>
    </source>
</evidence>
<dbReference type="EC" id="2.8.4.2" evidence="3"/>
<proteinExistence type="predicted"/>
<dbReference type="SUPFAM" id="SSF52788">
    <property type="entry name" value="Phosphotyrosine protein phosphatases I"/>
    <property type="match status" value="1"/>
</dbReference>
<keyword evidence="3" id="KW-0808">Transferase</keyword>
<accession>A0A0J6WG16</accession>
<keyword evidence="4" id="KW-1185">Reference proteome</keyword>
<feature type="domain" description="Phosphotyrosine protein phosphatase I" evidence="2">
    <location>
        <begin position="4"/>
        <end position="133"/>
    </location>
</feature>
<reference evidence="3 4" key="1">
    <citation type="journal article" date="2015" name="Genome Biol. Evol.">
        <title>Characterization of Three Mycobacterium spp. with Potential Use in Bioremediation by Genome Sequencing and Comparative Genomics.</title>
        <authorList>
            <person name="Das S."/>
            <person name="Pettersson B.M."/>
            <person name="Behra P.R."/>
            <person name="Ramesh M."/>
            <person name="Dasgupta S."/>
            <person name="Bhattacharya A."/>
            <person name="Kirsebom L.A."/>
        </authorList>
    </citation>
    <scope>NUCLEOTIDE SEQUENCE [LARGE SCALE GENOMIC DNA]</scope>
    <source>
        <strain evidence="3 4">DSM 43826</strain>
    </source>
</reference>
<dbReference type="STRING" id="37916.MCHLDSM_01651"/>
<dbReference type="AlphaFoldDB" id="A0A0J6WG16"/>